<reference evidence="3 4" key="2">
    <citation type="submission" date="2018-10" db="EMBL/GenBank/DDBJ databases">
        <authorList>
            <consortium name="Pathogen Informatics"/>
        </authorList>
    </citation>
    <scope>NUCLEOTIDE SEQUENCE [LARGE SCALE GENOMIC DNA]</scope>
</reference>
<evidence type="ECO:0000313" key="4">
    <source>
        <dbReference type="Proteomes" id="UP000274131"/>
    </source>
</evidence>
<reference evidence="5" key="1">
    <citation type="submission" date="2017-02" db="UniProtKB">
        <authorList>
            <consortium name="WormBaseParasite"/>
        </authorList>
    </citation>
    <scope>IDENTIFICATION</scope>
</reference>
<keyword evidence="1" id="KW-0732">Signal</keyword>
<dbReference type="AlphaFoldDB" id="A0A0N4VP08"/>
<proteinExistence type="predicted"/>
<evidence type="ECO:0000313" key="3">
    <source>
        <dbReference type="EMBL" id="VDD97153.1"/>
    </source>
</evidence>
<accession>A0A0N4VP08</accession>
<dbReference type="InterPro" id="IPR038289">
    <property type="entry name" value="DVA-1_sf"/>
</dbReference>
<feature type="domain" description="Polyprotein allergen nematode" evidence="2">
    <location>
        <begin position="175"/>
        <end position="306"/>
    </location>
</feature>
<feature type="signal peptide" evidence="1">
    <location>
        <begin position="1"/>
        <end position="29"/>
    </location>
</feature>
<dbReference type="Proteomes" id="UP000274131">
    <property type="component" value="Unassembled WGS sequence"/>
</dbReference>
<name>A0A0N4VP08_ENTVE</name>
<feature type="chain" id="PRO_5043123086" evidence="1">
    <location>
        <begin position="30"/>
        <end position="469"/>
    </location>
</feature>
<dbReference type="Gene3D" id="1.10.533.30">
    <property type="entry name" value="Nematode polyprotein allergen ABA-1"/>
    <property type="match status" value="3"/>
</dbReference>
<protein>
    <submittedName>
        <fullName evidence="5">Polyprotein allergen nematode domain-containing protein</fullName>
    </submittedName>
</protein>
<organism evidence="5">
    <name type="scientific">Enterobius vermicularis</name>
    <name type="common">Human pinworm</name>
    <dbReference type="NCBI Taxonomy" id="51028"/>
    <lineage>
        <taxon>Eukaryota</taxon>
        <taxon>Metazoa</taxon>
        <taxon>Ecdysozoa</taxon>
        <taxon>Nematoda</taxon>
        <taxon>Chromadorea</taxon>
        <taxon>Rhabditida</taxon>
        <taxon>Spirurina</taxon>
        <taxon>Oxyuridomorpha</taxon>
        <taxon>Oxyuroidea</taxon>
        <taxon>Oxyuridae</taxon>
        <taxon>Enterobius</taxon>
    </lineage>
</organism>
<dbReference type="OrthoDB" id="5874809at2759"/>
<evidence type="ECO:0000256" key="1">
    <source>
        <dbReference type="SAM" id="SignalP"/>
    </source>
</evidence>
<dbReference type="WBParaSite" id="EVEC_0001273101-mRNA-1">
    <property type="protein sequence ID" value="EVEC_0001273101-mRNA-1"/>
    <property type="gene ID" value="EVEC_0001273101"/>
</dbReference>
<sequence length="469" mass="55428">MLLLRSNKPDNMYLQVLSCLLLLVTYAVARPVTEAQEEAGRVHQDIVLHNWLTDEQKEAIHKLDTSGADPKEIIEKILEYFHKLPSDKKKTWEEKYKNECVAWIRDVATEEEIAELKKLHSDNKINELLEKINLYKTRLNTNTRGRVELWADACLSAWDIKHEVATVRSKRDSADIDMQIERHLPWLSKERRSEIKGMLESGAAPQFLSERLRVYLSEIDELDRREAVKNTKKSCFSWIEKIATKEEKADLFSHHHKNHTKCMEKVTVKETMTQTAANFSHLLHQFIARLEPKEQEQAKKTLQMCETFLFMKDRRSHHKNHHRHNTHQPNEILHYRHHEPIDILAHHFQKNLKWLTEAQKEELREMKVQGKSKEEIKHKIKQFYDALPDDKKPEAREMMKHGCKEIIRHIVGDENADKLKHMKETGKTNAEIEAEIEKMMQTVTNQATKEQYKLYAPVCKKLFETEITY</sequence>
<dbReference type="Pfam" id="PF16469">
    <property type="entry name" value="NPA"/>
    <property type="match status" value="3"/>
</dbReference>
<evidence type="ECO:0000259" key="2">
    <source>
        <dbReference type="Pfam" id="PF16469"/>
    </source>
</evidence>
<feature type="domain" description="Polyprotein allergen nematode" evidence="2">
    <location>
        <begin position="345"/>
        <end position="463"/>
    </location>
</feature>
<dbReference type="InterPro" id="IPR032487">
    <property type="entry name" value="ABA-1_nematode"/>
</dbReference>
<dbReference type="EMBL" id="UXUI01012936">
    <property type="protein sequence ID" value="VDD97153.1"/>
    <property type="molecule type" value="Genomic_DNA"/>
</dbReference>
<keyword evidence="4" id="KW-1185">Reference proteome</keyword>
<feature type="domain" description="Polyprotein allergen nematode" evidence="2">
    <location>
        <begin position="48"/>
        <end position="155"/>
    </location>
</feature>
<gene>
    <name evidence="3" type="ORF">EVEC_LOCUS11904</name>
</gene>
<evidence type="ECO:0000313" key="5">
    <source>
        <dbReference type="WBParaSite" id="EVEC_0001273101-mRNA-1"/>
    </source>
</evidence>